<accession>A0A9D4YP82</accession>
<dbReference type="Proteomes" id="UP000821837">
    <property type="component" value="Chromosome 1"/>
</dbReference>
<reference evidence="1" key="2">
    <citation type="submission" date="2021-09" db="EMBL/GenBank/DDBJ databases">
        <authorList>
            <person name="Jia N."/>
            <person name="Wang J."/>
            <person name="Shi W."/>
            <person name="Du L."/>
            <person name="Sun Y."/>
            <person name="Zhan W."/>
            <person name="Jiang J."/>
            <person name="Wang Q."/>
            <person name="Zhang B."/>
            <person name="Ji P."/>
            <person name="Sakyi L.B."/>
            <person name="Cui X."/>
            <person name="Yuan T."/>
            <person name="Jiang B."/>
            <person name="Yang W."/>
            <person name="Lam T.T.-Y."/>
            <person name="Chang Q."/>
            <person name="Ding S."/>
            <person name="Wang X."/>
            <person name="Zhu J."/>
            <person name="Ruan X."/>
            <person name="Zhao L."/>
            <person name="Wei J."/>
            <person name="Que T."/>
            <person name="Du C."/>
            <person name="Cheng J."/>
            <person name="Dai P."/>
            <person name="Han X."/>
            <person name="Huang E."/>
            <person name="Gao Y."/>
            <person name="Liu J."/>
            <person name="Shao H."/>
            <person name="Ye R."/>
            <person name="Li L."/>
            <person name="Wei W."/>
            <person name="Wang X."/>
            <person name="Wang C."/>
            <person name="Huo Q."/>
            <person name="Li W."/>
            <person name="Guo W."/>
            <person name="Chen H."/>
            <person name="Chen S."/>
            <person name="Zhou L."/>
            <person name="Zhou L."/>
            <person name="Ni X."/>
            <person name="Tian J."/>
            <person name="Zhou Y."/>
            <person name="Sheng Y."/>
            <person name="Liu T."/>
            <person name="Pan Y."/>
            <person name="Xia L."/>
            <person name="Li J."/>
            <person name="Zhao F."/>
            <person name="Cao W."/>
        </authorList>
    </citation>
    <scope>NUCLEOTIDE SEQUENCE</scope>
    <source>
        <strain evidence="1">Rsan-2018</strain>
        <tissue evidence="1">Larvae</tissue>
    </source>
</reference>
<comment type="caution">
    <text evidence="1">The sequence shown here is derived from an EMBL/GenBank/DDBJ whole genome shotgun (WGS) entry which is preliminary data.</text>
</comment>
<gene>
    <name evidence="1" type="ORF">HPB52_011654</name>
</gene>
<evidence type="ECO:0000313" key="2">
    <source>
        <dbReference type="Proteomes" id="UP000821837"/>
    </source>
</evidence>
<dbReference type="EMBL" id="JABSTV010001245">
    <property type="protein sequence ID" value="KAH7983398.1"/>
    <property type="molecule type" value="Genomic_DNA"/>
</dbReference>
<keyword evidence="2" id="KW-1185">Reference proteome</keyword>
<sequence length="80" mass="8703">MACEQEDVIVSSPPFSSAAKFLEATRKFCIAGLFLPISRNVAKVSAAADVRKRFVSGAFRCPSVYRTFHLTVSSPRGPHS</sequence>
<protein>
    <submittedName>
        <fullName evidence="1">Uncharacterized protein</fullName>
    </submittedName>
</protein>
<evidence type="ECO:0000313" key="1">
    <source>
        <dbReference type="EMBL" id="KAH7983398.1"/>
    </source>
</evidence>
<proteinExistence type="predicted"/>
<dbReference type="AlphaFoldDB" id="A0A9D4YP82"/>
<reference evidence="1" key="1">
    <citation type="journal article" date="2020" name="Cell">
        <title>Large-Scale Comparative Analyses of Tick Genomes Elucidate Their Genetic Diversity and Vector Capacities.</title>
        <authorList>
            <consortium name="Tick Genome and Microbiome Consortium (TIGMIC)"/>
            <person name="Jia N."/>
            <person name="Wang J."/>
            <person name="Shi W."/>
            <person name="Du L."/>
            <person name="Sun Y."/>
            <person name="Zhan W."/>
            <person name="Jiang J.F."/>
            <person name="Wang Q."/>
            <person name="Zhang B."/>
            <person name="Ji P."/>
            <person name="Bell-Sakyi L."/>
            <person name="Cui X.M."/>
            <person name="Yuan T.T."/>
            <person name="Jiang B.G."/>
            <person name="Yang W.F."/>
            <person name="Lam T.T."/>
            <person name="Chang Q.C."/>
            <person name="Ding S.J."/>
            <person name="Wang X.J."/>
            <person name="Zhu J.G."/>
            <person name="Ruan X.D."/>
            <person name="Zhao L."/>
            <person name="Wei J.T."/>
            <person name="Ye R.Z."/>
            <person name="Que T.C."/>
            <person name="Du C.H."/>
            <person name="Zhou Y.H."/>
            <person name="Cheng J.X."/>
            <person name="Dai P.F."/>
            <person name="Guo W.B."/>
            <person name="Han X.H."/>
            <person name="Huang E.J."/>
            <person name="Li L.F."/>
            <person name="Wei W."/>
            <person name="Gao Y.C."/>
            <person name="Liu J.Z."/>
            <person name="Shao H.Z."/>
            <person name="Wang X."/>
            <person name="Wang C.C."/>
            <person name="Yang T.C."/>
            <person name="Huo Q.B."/>
            <person name="Li W."/>
            <person name="Chen H.Y."/>
            <person name="Chen S.E."/>
            <person name="Zhou L.G."/>
            <person name="Ni X.B."/>
            <person name="Tian J.H."/>
            <person name="Sheng Y."/>
            <person name="Liu T."/>
            <person name="Pan Y.S."/>
            <person name="Xia L.Y."/>
            <person name="Li J."/>
            <person name="Zhao F."/>
            <person name="Cao W.C."/>
        </authorList>
    </citation>
    <scope>NUCLEOTIDE SEQUENCE</scope>
    <source>
        <strain evidence="1">Rsan-2018</strain>
    </source>
</reference>
<name>A0A9D4YP82_RHISA</name>
<organism evidence="1 2">
    <name type="scientific">Rhipicephalus sanguineus</name>
    <name type="common">Brown dog tick</name>
    <name type="synonym">Ixodes sanguineus</name>
    <dbReference type="NCBI Taxonomy" id="34632"/>
    <lineage>
        <taxon>Eukaryota</taxon>
        <taxon>Metazoa</taxon>
        <taxon>Ecdysozoa</taxon>
        <taxon>Arthropoda</taxon>
        <taxon>Chelicerata</taxon>
        <taxon>Arachnida</taxon>
        <taxon>Acari</taxon>
        <taxon>Parasitiformes</taxon>
        <taxon>Ixodida</taxon>
        <taxon>Ixodoidea</taxon>
        <taxon>Ixodidae</taxon>
        <taxon>Rhipicephalinae</taxon>
        <taxon>Rhipicephalus</taxon>
        <taxon>Rhipicephalus</taxon>
    </lineage>
</organism>